<organism evidence="1 2">
    <name type="scientific">Portunus trituberculatus</name>
    <name type="common">Swimming crab</name>
    <name type="synonym">Neptunus trituberculatus</name>
    <dbReference type="NCBI Taxonomy" id="210409"/>
    <lineage>
        <taxon>Eukaryota</taxon>
        <taxon>Metazoa</taxon>
        <taxon>Ecdysozoa</taxon>
        <taxon>Arthropoda</taxon>
        <taxon>Crustacea</taxon>
        <taxon>Multicrustacea</taxon>
        <taxon>Malacostraca</taxon>
        <taxon>Eumalacostraca</taxon>
        <taxon>Eucarida</taxon>
        <taxon>Decapoda</taxon>
        <taxon>Pleocyemata</taxon>
        <taxon>Brachyura</taxon>
        <taxon>Eubrachyura</taxon>
        <taxon>Portunoidea</taxon>
        <taxon>Portunidae</taxon>
        <taxon>Portuninae</taxon>
        <taxon>Portunus</taxon>
    </lineage>
</organism>
<dbReference type="EMBL" id="VSRR010011605">
    <property type="protein sequence ID" value="MPC53415.1"/>
    <property type="molecule type" value="Genomic_DNA"/>
</dbReference>
<comment type="caution">
    <text evidence="1">The sequence shown here is derived from an EMBL/GenBank/DDBJ whole genome shotgun (WGS) entry which is preliminary data.</text>
</comment>
<name>A0A5B7G7L7_PORTR</name>
<dbReference type="AlphaFoldDB" id="A0A5B7G7L7"/>
<evidence type="ECO:0000313" key="2">
    <source>
        <dbReference type="Proteomes" id="UP000324222"/>
    </source>
</evidence>
<keyword evidence="2" id="KW-1185">Reference proteome</keyword>
<proteinExistence type="predicted"/>
<evidence type="ECO:0000313" key="1">
    <source>
        <dbReference type="EMBL" id="MPC53415.1"/>
    </source>
</evidence>
<protein>
    <submittedName>
        <fullName evidence="1">Uncharacterized protein</fullName>
    </submittedName>
</protein>
<sequence>MYTSLREQGSRLPCYDGACCAFAGLPSPPPLAVIFSSSLRVFAPTAALTAVTSRGDEQNRLLLGRPLLPALHYRLTVRTQRWSAAGGGRRNMNRSELLESHSGSLPPGLSEPALPQHLGPASLTVVGDKRFRHVGYTLSGSLLAARINSKTRLDSVFSS</sequence>
<accession>A0A5B7G7L7</accession>
<dbReference type="Proteomes" id="UP000324222">
    <property type="component" value="Unassembled WGS sequence"/>
</dbReference>
<reference evidence="1 2" key="1">
    <citation type="submission" date="2019-05" db="EMBL/GenBank/DDBJ databases">
        <title>Another draft genome of Portunus trituberculatus and its Hox gene families provides insights of decapod evolution.</title>
        <authorList>
            <person name="Jeong J.-H."/>
            <person name="Song I."/>
            <person name="Kim S."/>
            <person name="Choi T."/>
            <person name="Kim D."/>
            <person name="Ryu S."/>
            <person name="Kim W."/>
        </authorList>
    </citation>
    <scope>NUCLEOTIDE SEQUENCE [LARGE SCALE GENOMIC DNA]</scope>
    <source>
        <tissue evidence="1">Muscle</tissue>
    </source>
</reference>
<gene>
    <name evidence="1" type="ORF">E2C01_047304</name>
</gene>